<dbReference type="GO" id="GO:0016887">
    <property type="term" value="F:ATP hydrolysis activity"/>
    <property type="evidence" value="ECO:0007669"/>
    <property type="project" value="InterPro"/>
</dbReference>
<protein>
    <submittedName>
        <fullName evidence="4">Prion-inhibition and propagation-domain-containing protein</fullName>
    </submittedName>
</protein>
<dbReference type="PANTHER" id="PTHR46411">
    <property type="entry name" value="FAMILY ATPASE, PUTATIVE-RELATED"/>
    <property type="match status" value="1"/>
</dbReference>
<dbReference type="Pfam" id="PF22942">
    <property type="entry name" value="DUF7025"/>
    <property type="match status" value="1"/>
</dbReference>
<proteinExistence type="predicted"/>
<feature type="compositionally biased region" description="Basic and acidic residues" evidence="1">
    <location>
        <begin position="1089"/>
        <end position="1101"/>
    </location>
</feature>
<feature type="compositionally biased region" description="Low complexity" evidence="1">
    <location>
        <begin position="1136"/>
        <end position="1150"/>
    </location>
</feature>
<dbReference type="Pfam" id="PF23232">
    <property type="entry name" value="AAA_lid_13"/>
    <property type="match status" value="1"/>
</dbReference>
<evidence type="ECO:0000256" key="2">
    <source>
        <dbReference type="SAM" id="SignalP"/>
    </source>
</evidence>
<gene>
    <name evidence="4" type="ORF">B0I35DRAFT_427647</name>
</gene>
<evidence type="ECO:0000313" key="5">
    <source>
        <dbReference type="Proteomes" id="UP000813444"/>
    </source>
</evidence>
<evidence type="ECO:0000256" key="1">
    <source>
        <dbReference type="SAM" id="MobiDB-lite"/>
    </source>
</evidence>
<keyword evidence="4" id="KW-0640">Prion</keyword>
<keyword evidence="4" id="KW-0034">Amyloid</keyword>
<dbReference type="InterPro" id="IPR003593">
    <property type="entry name" value="AAA+_ATPase"/>
</dbReference>
<dbReference type="PANTHER" id="PTHR46411:SF3">
    <property type="entry name" value="AAA+ ATPASE DOMAIN-CONTAINING PROTEIN"/>
    <property type="match status" value="1"/>
</dbReference>
<accession>A0A8K0WRY6</accession>
<name>A0A8K0WRY6_9HYPO</name>
<dbReference type="Gene3D" id="3.40.50.300">
    <property type="entry name" value="P-loop containing nucleotide triphosphate hydrolases"/>
    <property type="match status" value="1"/>
</dbReference>
<dbReference type="InterPro" id="IPR056599">
    <property type="entry name" value="AAA_lid_fung"/>
</dbReference>
<dbReference type="Pfam" id="PF00004">
    <property type="entry name" value="AAA"/>
    <property type="match status" value="1"/>
</dbReference>
<feature type="signal peptide" evidence="2">
    <location>
        <begin position="1"/>
        <end position="23"/>
    </location>
</feature>
<evidence type="ECO:0000313" key="4">
    <source>
        <dbReference type="EMBL" id="KAH7320720.1"/>
    </source>
</evidence>
<dbReference type="CDD" id="cd19481">
    <property type="entry name" value="RecA-like_protease"/>
    <property type="match status" value="1"/>
</dbReference>
<evidence type="ECO:0000259" key="3">
    <source>
        <dbReference type="SMART" id="SM00382"/>
    </source>
</evidence>
<organism evidence="4 5">
    <name type="scientific">Stachybotrys elegans</name>
    <dbReference type="NCBI Taxonomy" id="80388"/>
    <lineage>
        <taxon>Eukaryota</taxon>
        <taxon>Fungi</taxon>
        <taxon>Dikarya</taxon>
        <taxon>Ascomycota</taxon>
        <taxon>Pezizomycotina</taxon>
        <taxon>Sordariomycetes</taxon>
        <taxon>Hypocreomycetidae</taxon>
        <taxon>Hypocreales</taxon>
        <taxon>Stachybotryaceae</taxon>
        <taxon>Stachybotrys</taxon>
    </lineage>
</organism>
<dbReference type="InterPro" id="IPR027417">
    <property type="entry name" value="P-loop_NTPase"/>
</dbReference>
<reference evidence="4" key="1">
    <citation type="journal article" date="2021" name="Nat. Commun.">
        <title>Genetic determinants of endophytism in the Arabidopsis root mycobiome.</title>
        <authorList>
            <person name="Mesny F."/>
            <person name="Miyauchi S."/>
            <person name="Thiergart T."/>
            <person name="Pickel B."/>
            <person name="Atanasova L."/>
            <person name="Karlsson M."/>
            <person name="Huettel B."/>
            <person name="Barry K.W."/>
            <person name="Haridas S."/>
            <person name="Chen C."/>
            <person name="Bauer D."/>
            <person name="Andreopoulos W."/>
            <person name="Pangilinan J."/>
            <person name="LaButti K."/>
            <person name="Riley R."/>
            <person name="Lipzen A."/>
            <person name="Clum A."/>
            <person name="Drula E."/>
            <person name="Henrissat B."/>
            <person name="Kohler A."/>
            <person name="Grigoriev I.V."/>
            <person name="Martin F.M."/>
            <person name="Hacquard S."/>
        </authorList>
    </citation>
    <scope>NUCLEOTIDE SEQUENCE</scope>
    <source>
        <strain evidence="4">MPI-CAGE-CH-0235</strain>
    </source>
</reference>
<feature type="region of interest" description="Disordered" evidence="1">
    <location>
        <begin position="1038"/>
        <end position="1101"/>
    </location>
</feature>
<dbReference type="InterPro" id="IPR029498">
    <property type="entry name" value="HeLo_dom"/>
</dbReference>
<dbReference type="EMBL" id="JAGPNK010000005">
    <property type="protein sequence ID" value="KAH7320720.1"/>
    <property type="molecule type" value="Genomic_DNA"/>
</dbReference>
<dbReference type="InterPro" id="IPR054289">
    <property type="entry name" value="DUF7025"/>
</dbReference>
<feature type="region of interest" description="Disordered" evidence="1">
    <location>
        <begin position="1124"/>
        <end position="1150"/>
    </location>
</feature>
<dbReference type="SUPFAM" id="SSF52540">
    <property type="entry name" value="P-loop containing nucleoside triphosphate hydrolases"/>
    <property type="match status" value="1"/>
</dbReference>
<dbReference type="Proteomes" id="UP000813444">
    <property type="component" value="Unassembled WGS sequence"/>
</dbReference>
<dbReference type="Gene3D" id="1.20.120.1020">
    <property type="entry name" value="Prion-inhibition and propagation, HeLo domain"/>
    <property type="match status" value="1"/>
</dbReference>
<feature type="chain" id="PRO_5035481103" evidence="2">
    <location>
        <begin position="24"/>
        <end position="1150"/>
    </location>
</feature>
<feature type="domain" description="AAA+ ATPase" evidence="3">
    <location>
        <begin position="804"/>
        <end position="931"/>
    </location>
</feature>
<feature type="compositionally biased region" description="Polar residues" evidence="1">
    <location>
        <begin position="1050"/>
        <end position="1075"/>
    </location>
</feature>
<keyword evidence="5" id="KW-1185">Reference proteome</keyword>
<dbReference type="InterPro" id="IPR003959">
    <property type="entry name" value="ATPase_AAA_core"/>
</dbReference>
<dbReference type="Pfam" id="PF14479">
    <property type="entry name" value="HeLo"/>
    <property type="match status" value="1"/>
</dbReference>
<dbReference type="AlphaFoldDB" id="A0A8K0WRY6"/>
<dbReference type="OrthoDB" id="5078945at2759"/>
<sequence length="1150" mass="129893">MEAAGLAVGFVSLAGLFSTCVDCFKFVQVYQSRDRDYELFQTMLDNQQFHLMAWGKACGFMDPERTNARFDDLLQDARNRRIEETLDRIRNLLTNGDNLKQQYGLKVHRAPVGSKMIEGPGSSAFSKAFQSTKSFWNTSLQRKSQIAGTMRWAVDDKDKFDSLVQNLRNLVDDLTKFTDDMGVTDTQRLIVEYEMELIDDEPSLEAIAAASACDDENDDLISHAVSRRLLRVKAQSVANQPLEFDDSVSMASMRHTPSISTIPEDETGGDAQEVGITRVPLSEWRKVKTRAGFVPWLKSLVVATASSSTLSEPLGGIQPLSRTNTLTGDTYSERGERAVRLAINSRKLINVLRKITSYKFSVEQNVLVYPFKPLIAYETELSHYYADLQYKLQELTERRDREQPVVAESGDHEIVDKATEDESKGSEIERTEALAAEMQCLIQFMENYMQQIFQIREQLRDKSLQSIEFEDLWLIFQPGTVIVSHDPGFEKNLRAYQILHVTGGRPIIDTDNHSKSESFETPEEWKQASQDGFGVMSSRTYTDFVIDCFYMDFDGTSYGPRPQRFVISEFSGKREISSLPVCLPTEEDLHYLVSRGKQFNEYTEKGRYFYNGPILKEWDSNHRHNCELCSRQNSQELLDGEVIIDHVTAIEQCRTSGCNWNPSFGGGIISRPTFGDKREVFESVDCSRPGCKSCTDVFDDLILDLHLRDKFIRSSRSLIKLQGRLLTDLQLMLLPSRVCAFSLQARRWYPLNVDFLTPAIVSSEGFDHLVLPDDHISMLSALMQAQSSGTENEYSGDVVKGRGSGKLILLHGAPGTGKTTTAEILAARLNKPLFSVRAADLVGTALEMEQRLTQFLKLAERWGCILVIDNVDVLVSQRTKNDREGNNITSVFITALDYFSGILVLTTNRVGVFDQAMQSRIHLSLFYPQLSLEAAVRLWENFLSRLKAGQSNVAFDRAAILEFAKDQFRGSEQDQWNGRQIRNCIDTAMALAREEARRTGRETVNLKTRHFKAVMGASRVFTEYINAVHGFAETPQATRELVPTKRPPTAYSSDNWSYTSGTNVAPRSSLGMSDISSDVVSERSTVSRRVKEGSRRVKQEDGDYDLEVQELEIQLQIAKLKRQQQALKSKKRETRSSWSAAGFSSGSESE</sequence>
<dbReference type="InterPro" id="IPR038305">
    <property type="entry name" value="HeLo_sf"/>
</dbReference>
<keyword evidence="2" id="KW-0732">Signal</keyword>
<dbReference type="GO" id="GO:0005524">
    <property type="term" value="F:ATP binding"/>
    <property type="evidence" value="ECO:0007669"/>
    <property type="project" value="InterPro"/>
</dbReference>
<comment type="caution">
    <text evidence="4">The sequence shown here is derived from an EMBL/GenBank/DDBJ whole genome shotgun (WGS) entry which is preliminary data.</text>
</comment>
<dbReference type="SMART" id="SM00382">
    <property type="entry name" value="AAA"/>
    <property type="match status" value="1"/>
</dbReference>